<dbReference type="InterPro" id="IPR016208">
    <property type="entry name" value="Ald_Oxase/xanthine_DH-like"/>
</dbReference>
<dbReference type="PANTHER" id="PTHR11908:SF132">
    <property type="entry name" value="ALDEHYDE OXIDASE 1-RELATED"/>
    <property type="match status" value="1"/>
</dbReference>
<dbReference type="InterPro" id="IPR037165">
    <property type="entry name" value="AldOxase/xan_DH_Mopterin-bd_sf"/>
</dbReference>
<keyword evidence="6" id="KW-1185">Reference proteome</keyword>
<evidence type="ECO:0000256" key="3">
    <source>
        <dbReference type="ARBA" id="ARBA00053029"/>
    </source>
</evidence>
<dbReference type="SMART" id="SM01008">
    <property type="entry name" value="Ald_Xan_dh_C"/>
    <property type="match status" value="1"/>
</dbReference>
<sequence>MSTRYFGAAVPRLEDPRLLTGRGTYVDDIVLPGMLHAVFLRSSVAHGRIRSLDPSAALSMPGIRAVYAMADFVSFGSGPMPTMAPHPLLKSPITCSPLAVDEVRYVGEAIAMVLADSRAEAEDALAAIELDIEHLPVVANARQGIADGAPRAHSGRDSNVIATLRGSHGNVDAVFAAAAHRFSETFEIHRGGCHAMECRGVVAAPEPRSGELSLWTSSQSPYMVRRHLATYLGRDEADIRVTAPDVGGGFGPKANVYPEEFAVALAALACGHPVKWIEDRQEHFLATTQQRDQFWSLEVACDAAGRMLGVRGRCIHDNGAYAPYGLILPATALASFPGPYALAAFDLSIDVVLTNLVPTTPVRGAGRPNAAFVLERLADTIARRLNLPREEVRRRSFVRAEQMPYVTGGKMRDGSPVAYDSGDYAKALSLVVDKIDAAGFEERRAEAATRGRLLGLGFASCVEDTGLGPFEGASVRVTPAGKVVVATGAASQGQGHATTLAQIAADALGVDLSQVTVKAADSRIFPLGISTIASRVAVTAGSSVEIAARKVRDKAIKVAAHILEAGEHDLEIENGQVRVVGVPDMNVPLSTIARVLSGSAGVPIPAGVEPDLAATGYFEANQLAFAYGSQACEVEIDPETGDTRITRYVVAHDCGRLINPLIVDGQIRGGVVHGIGNALFEHMRHDEAGQPLTATYADYLLPGAAEMPDIEIHHIETPSPRNPIGAKGAGEGGTIPAVACVISAIQDALGPAAPFITMHPVSPEQIVEWIDQTRK</sequence>
<comment type="cofactor">
    <cofactor evidence="3">
        <name>Mo-molybdopterin cytosine dinucleotide</name>
        <dbReference type="ChEBI" id="CHEBI:71308"/>
    </cofactor>
</comment>
<proteinExistence type="predicted"/>
<evidence type="ECO:0000313" key="6">
    <source>
        <dbReference type="Proteomes" id="UP000315914"/>
    </source>
</evidence>
<protein>
    <submittedName>
        <fullName evidence="5">Carbon-monoxide dehydrogenase large subunit</fullName>
    </submittedName>
</protein>
<evidence type="ECO:0000313" key="5">
    <source>
        <dbReference type="EMBL" id="TWB72843.1"/>
    </source>
</evidence>
<dbReference type="SUPFAM" id="SSF54665">
    <property type="entry name" value="CO dehydrogenase molybdoprotein N-domain-like"/>
    <property type="match status" value="1"/>
</dbReference>
<dbReference type="InterPro" id="IPR036856">
    <property type="entry name" value="Ald_Oxase/Xan_DH_a/b_sf"/>
</dbReference>
<organism evidence="5 6">
    <name type="scientific">Bradyrhizobium sacchari</name>
    <dbReference type="NCBI Taxonomy" id="1399419"/>
    <lineage>
        <taxon>Bacteria</taxon>
        <taxon>Pseudomonadati</taxon>
        <taxon>Pseudomonadota</taxon>
        <taxon>Alphaproteobacteria</taxon>
        <taxon>Hyphomicrobiales</taxon>
        <taxon>Nitrobacteraceae</taxon>
        <taxon>Bradyrhizobium</taxon>
    </lineage>
</organism>
<feature type="domain" description="Aldehyde oxidase/xanthine dehydrogenase a/b hammerhead" evidence="4">
    <location>
        <begin position="20"/>
        <end position="136"/>
    </location>
</feature>
<dbReference type="InterPro" id="IPR046867">
    <property type="entry name" value="AldOxase/xan_DH_MoCoBD2"/>
</dbReference>
<dbReference type="FunFam" id="3.30.365.10:FF:000001">
    <property type="entry name" value="Xanthine dehydrogenase oxidase"/>
    <property type="match status" value="1"/>
</dbReference>
<evidence type="ECO:0000256" key="2">
    <source>
        <dbReference type="ARBA" id="ARBA00023002"/>
    </source>
</evidence>
<dbReference type="Proteomes" id="UP000315914">
    <property type="component" value="Unassembled WGS sequence"/>
</dbReference>
<name>A0A560JNV2_9BRAD</name>
<dbReference type="STRING" id="1399419.A5906_39975"/>
<dbReference type="SUPFAM" id="SSF56003">
    <property type="entry name" value="Molybdenum cofactor-binding domain"/>
    <property type="match status" value="1"/>
</dbReference>
<evidence type="ECO:0000256" key="1">
    <source>
        <dbReference type="ARBA" id="ARBA00022505"/>
    </source>
</evidence>
<dbReference type="AlphaFoldDB" id="A0A560JNV2"/>
<dbReference type="Pfam" id="PF01315">
    <property type="entry name" value="Ald_Xan_dh_C"/>
    <property type="match status" value="1"/>
</dbReference>
<keyword evidence="2" id="KW-0560">Oxidoreductase</keyword>
<accession>A0A560JNV2</accession>
<dbReference type="Gene3D" id="3.30.365.10">
    <property type="entry name" value="Aldehyde oxidase/xanthine dehydrogenase, molybdopterin binding domain"/>
    <property type="match status" value="4"/>
</dbReference>
<dbReference type="EMBL" id="VITW01000006">
    <property type="protein sequence ID" value="TWB72843.1"/>
    <property type="molecule type" value="Genomic_DNA"/>
</dbReference>
<dbReference type="GO" id="GO:0005506">
    <property type="term" value="F:iron ion binding"/>
    <property type="evidence" value="ECO:0007669"/>
    <property type="project" value="InterPro"/>
</dbReference>
<evidence type="ECO:0000259" key="4">
    <source>
        <dbReference type="SMART" id="SM01008"/>
    </source>
</evidence>
<keyword evidence="1" id="KW-0500">Molybdenum</keyword>
<gene>
    <name evidence="5" type="ORF">FBZ95_106558</name>
</gene>
<dbReference type="Gene3D" id="3.90.1170.50">
    <property type="entry name" value="Aldehyde oxidase/xanthine dehydrogenase, a/b hammerhead"/>
    <property type="match status" value="1"/>
</dbReference>
<dbReference type="InterPro" id="IPR000674">
    <property type="entry name" value="Ald_Oxase/Xan_DH_a/b"/>
</dbReference>
<reference evidence="5 6" key="1">
    <citation type="submission" date="2019-06" db="EMBL/GenBank/DDBJ databases">
        <title>Genomic Encyclopedia of Type Strains, Phase IV (KMG-V): Genome sequencing to study the core and pangenomes of soil and plant-associated prokaryotes.</title>
        <authorList>
            <person name="Whitman W."/>
        </authorList>
    </citation>
    <scope>NUCLEOTIDE SEQUENCE [LARGE SCALE GENOMIC DNA]</scope>
    <source>
        <strain evidence="5 6">BR 10556</strain>
    </source>
</reference>
<comment type="caution">
    <text evidence="5">The sequence shown here is derived from an EMBL/GenBank/DDBJ whole genome shotgun (WGS) entry which is preliminary data.</text>
</comment>
<dbReference type="RefSeq" id="WP_080137390.1">
    <property type="nucleotide sequence ID" value="NZ_LWIG01000015.1"/>
</dbReference>
<dbReference type="GO" id="GO:0016491">
    <property type="term" value="F:oxidoreductase activity"/>
    <property type="evidence" value="ECO:0007669"/>
    <property type="project" value="UniProtKB-KW"/>
</dbReference>
<dbReference type="Pfam" id="PF02738">
    <property type="entry name" value="MoCoBD_1"/>
    <property type="match status" value="1"/>
</dbReference>
<dbReference type="OrthoDB" id="9763985at2"/>
<dbReference type="Pfam" id="PF20256">
    <property type="entry name" value="MoCoBD_2"/>
    <property type="match status" value="1"/>
</dbReference>
<dbReference type="InterPro" id="IPR008274">
    <property type="entry name" value="AldOxase/xan_DH_MoCoBD1"/>
</dbReference>
<dbReference type="PANTHER" id="PTHR11908">
    <property type="entry name" value="XANTHINE DEHYDROGENASE"/>
    <property type="match status" value="1"/>
</dbReference>